<reference evidence="2 3" key="1">
    <citation type="submission" date="2016-07" db="EMBL/GenBank/DDBJ databases">
        <title>Draft Genome Sequence of Methylobrevis pamukkalensis PK2.</title>
        <authorList>
            <person name="Vasilenko O.V."/>
            <person name="Doronina N.V."/>
            <person name="Shmareva M.N."/>
            <person name="Tarlachkov S.V."/>
            <person name="Mustakhimov I."/>
            <person name="Trotsenko Y.A."/>
        </authorList>
    </citation>
    <scope>NUCLEOTIDE SEQUENCE [LARGE SCALE GENOMIC DNA]</scope>
    <source>
        <strain evidence="2 3">PK2</strain>
    </source>
</reference>
<dbReference type="SUPFAM" id="SSF159594">
    <property type="entry name" value="XCC0632-like"/>
    <property type="match status" value="1"/>
</dbReference>
<dbReference type="Proteomes" id="UP000094622">
    <property type="component" value="Unassembled WGS sequence"/>
</dbReference>
<comment type="caution">
    <text evidence="2">The sequence shown here is derived from an EMBL/GenBank/DDBJ whole genome shotgun (WGS) entry which is preliminary data.</text>
</comment>
<organism evidence="2 3">
    <name type="scientific">Methylobrevis pamukkalensis</name>
    <dbReference type="NCBI Taxonomy" id="1439726"/>
    <lineage>
        <taxon>Bacteria</taxon>
        <taxon>Pseudomonadati</taxon>
        <taxon>Pseudomonadota</taxon>
        <taxon>Alphaproteobacteria</taxon>
        <taxon>Hyphomicrobiales</taxon>
        <taxon>Pleomorphomonadaceae</taxon>
        <taxon>Methylobrevis</taxon>
    </lineage>
</organism>
<dbReference type="Gene3D" id="3.40.50.10610">
    <property type="entry name" value="ABC-type transport auxiliary lipoprotein component"/>
    <property type="match status" value="1"/>
</dbReference>
<evidence type="ECO:0000313" key="3">
    <source>
        <dbReference type="Proteomes" id="UP000094622"/>
    </source>
</evidence>
<sequence length="235" mass="24625">MGERRAGRRIAPAGRAGSGEVRCGHARFAGARFDGGLRRLGSVMALSLLVAGCSTVIGGSSKAPAIYDLGTRIDFAGLPPGKRTAAQLLIPKPAAIQAIDTQRIVVNPTATEISYFPDVQWSDELPELLQVKLVRAFEDSGRAKAVGRPGESLAIDYQVVVDIRDFAFEVEPSPAASVILGVKLLDDTSGKVVATRVFTVRAPAANDAAASVVTAFDSAASQAIREVVVWTVGVI</sequence>
<protein>
    <recommendedName>
        <fullName evidence="1">ABC-type transport auxiliary lipoprotein component domain-containing protein</fullName>
    </recommendedName>
</protein>
<dbReference type="EMBL" id="MCRJ01000021">
    <property type="protein sequence ID" value="ODN71464.1"/>
    <property type="molecule type" value="Genomic_DNA"/>
</dbReference>
<keyword evidence="3" id="KW-1185">Reference proteome</keyword>
<dbReference type="RefSeq" id="WP_083255548.1">
    <property type="nucleotide sequence ID" value="NZ_MCRJ01000021.1"/>
</dbReference>
<feature type="domain" description="ABC-type transport auxiliary lipoprotein component" evidence="1">
    <location>
        <begin position="78"/>
        <end position="227"/>
    </location>
</feature>
<proteinExistence type="predicted"/>
<dbReference type="Pfam" id="PF03886">
    <property type="entry name" value="ABC_trans_aux"/>
    <property type="match status" value="1"/>
</dbReference>
<dbReference type="AlphaFoldDB" id="A0A1E3H569"/>
<dbReference type="InterPro" id="IPR005586">
    <property type="entry name" value="ABC_trans_aux"/>
</dbReference>
<accession>A0A1E3H569</accession>
<evidence type="ECO:0000313" key="2">
    <source>
        <dbReference type="EMBL" id="ODN71464.1"/>
    </source>
</evidence>
<gene>
    <name evidence="2" type="ORF">A6302_01242</name>
</gene>
<evidence type="ECO:0000259" key="1">
    <source>
        <dbReference type="Pfam" id="PF03886"/>
    </source>
</evidence>
<name>A0A1E3H569_9HYPH</name>